<gene>
    <name evidence="4" type="ORF">LRP49_01950</name>
</gene>
<dbReference type="PANTHER" id="PTHR24320">
    <property type="entry name" value="RETINOL DEHYDROGENASE"/>
    <property type="match status" value="1"/>
</dbReference>
<dbReference type="Gene3D" id="3.40.50.720">
    <property type="entry name" value="NAD(P)-binding Rossmann-like Domain"/>
    <property type="match status" value="1"/>
</dbReference>
<evidence type="ECO:0000256" key="3">
    <source>
        <dbReference type="RuleBase" id="RU000363"/>
    </source>
</evidence>
<organism evidence="4 5">
    <name type="scientific">Enterovibrio qingdaonensis</name>
    <dbReference type="NCBI Taxonomy" id="2899818"/>
    <lineage>
        <taxon>Bacteria</taxon>
        <taxon>Pseudomonadati</taxon>
        <taxon>Pseudomonadota</taxon>
        <taxon>Gammaproteobacteria</taxon>
        <taxon>Vibrionales</taxon>
        <taxon>Vibrionaceae</taxon>
        <taxon>Enterovibrio</taxon>
    </lineage>
</organism>
<evidence type="ECO:0000256" key="1">
    <source>
        <dbReference type="ARBA" id="ARBA00006484"/>
    </source>
</evidence>
<dbReference type="Proteomes" id="UP001149821">
    <property type="component" value="Unassembled WGS sequence"/>
</dbReference>
<evidence type="ECO:0000256" key="2">
    <source>
        <dbReference type="ARBA" id="ARBA00023002"/>
    </source>
</evidence>
<dbReference type="InterPro" id="IPR020904">
    <property type="entry name" value="Sc_DH/Rdtase_CS"/>
</dbReference>
<dbReference type="PROSITE" id="PS00061">
    <property type="entry name" value="ADH_SHORT"/>
    <property type="match status" value="1"/>
</dbReference>
<dbReference type="PRINTS" id="PR00081">
    <property type="entry name" value="GDHRDH"/>
</dbReference>
<dbReference type="EMBL" id="JAJUBB010000001">
    <property type="protein sequence ID" value="MDD1779949.1"/>
    <property type="molecule type" value="Genomic_DNA"/>
</dbReference>
<sequence>MAKTILITGATDGIGLETAKVLAAEGHILLIHGRNQAKLGKVETELKAIRSVSTVEAYVADLSSLPDVKALARAILTKHSHVDVLLNNAGVFRLSDASTKSGIDARFVVNTIAPYLLTKLLLHAMDENSRVVNLSSAAQAPVNLNALEGKVQFDDDFSAYAQSKLAITMWTRVMAEKLGESGPAFIAVNPGSMLASKMVQEGFGVSGNDLSIGVDILVRAGLSDEFAYASGKYWDNDSKMFSPPHPDGLDDEKAQAIVDAIERIIA</sequence>
<dbReference type="SUPFAM" id="SSF51735">
    <property type="entry name" value="NAD(P)-binding Rossmann-fold domains"/>
    <property type="match status" value="1"/>
</dbReference>
<reference evidence="4" key="1">
    <citation type="submission" date="2021-12" db="EMBL/GenBank/DDBJ databases">
        <title>Enterovibrio ZSDZ35 sp. nov. and Enterovibrio ZSDZ42 sp. nov., isolated from coastal seawater in Qingdao.</title>
        <authorList>
            <person name="Zhang P."/>
        </authorList>
    </citation>
    <scope>NUCLEOTIDE SEQUENCE</scope>
    <source>
        <strain evidence="4">ZSDZ35</strain>
    </source>
</reference>
<accession>A0ABT5QG49</accession>
<dbReference type="RefSeq" id="WP_274139812.1">
    <property type="nucleotide sequence ID" value="NZ_JAJUBB010000001.1"/>
</dbReference>
<dbReference type="InterPro" id="IPR036291">
    <property type="entry name" value="NAD(P)-bd_dom_sf"/>
</dbReference>
<dbReference type="PRINTS" id="PR00080">
    <property type="entry name" value="SDRFAMILY"/>
</dbReference>
<keyword evidence="2" id="KW-0560">Oxidoreductase</keyword>
<evidence type="ECO:0000313" key="4">
    <source>
        <dbReference type="EMBL" id="MDD1779949.1"/>
    </source>
</evidence>
<keyword evidence="5" id="KW-1185">Reference proteome</keyword>
<comment type="caution">
    <text evidence="4">The sequence shown here is derived from an EMBL/GenBank/DDBJ whole genome shotgun (WGS) entry which is preliminary data.</text>
</comment>
<dbReference type="InterPro" id="IPR002347">
    <property type="entry name" value="SDR_fam"/>
</dbReference>
<protein>
    <submittedName>
        <fullName evidence="4">SDR family NAD(P)-dependent oxidoreductase</fullName>
    </submittedName>
</protein>
<dbReference type="Pfam" id="PF00106">
    <property type="entry name" value="adh_short"/>
    <property type="match status" value="1"/>
</dbReference>
<proteinExistence type="inferred from homology"/>
<dbReference type="PANTHER" id="PTHR24320:SF148">
    <property type="entry name" value="NAD(P)-BINDING ROSSMANN-FOLD SUPERFAMILY PROTEIN"/>
    <property type="match status" value="1"/>
</dbReference>
<evidence type="ECO:0000313" key="5">
    <source>
        <dbReference type="Proteomes" id="UP001149821"/>
    </source>
</evidence>
<name>A0ABT5QG49_9GAMM</name>
<comment type="similarity">
    <text evidence="1 3">Belongs to the short-chain dehydrogenases/reductases (SDR) family.</text>
</comment>